<dbReference type="GO" id="GO:0019164">
    <property type="term" value="F:pyruvate synthase activity"/>
    <property type="evidence" value="ECO:0007669"/>
    <property type="project" value="UniProtKB-EC"/>
</dbReference>
<dbReference type="GeneID" id="4782821"/>
<sequence length="208" mass="22092">MQRAEGASYIPVLRETLELRFHGRGGQGAVTAATLLVQAALVEGKWGQAIPSFGAERRGAHVLAFARIAPGPVPLHSMVRKPQVLVVLDPGLLAIERDRVLSGFQPGGKIVANLPEPVDLGVHATLYYVNATRIAKELGLVVAGWPVVNTAMLGALARATGLVSIDSVVEAIKSYWSSSPKIAEANAEAARRAYEETRMVQLAGREVA</sequence>
<dbReference type="InterPro" id="IPR011894">
    <property type="entry name" value="PorC_KorC"/>
</dbReference>
<dbReference type="InterPro" id="IPR002869">
    <property type="entry name" value="Pyrv_flavodox_OxRed_cen"/>
</dbReference>
<keyword evidence="6" id="KW-1185">Reference proteome</keyword>
<organism evidence="5 6">
    <name type="scientific">Hyperthermus butylicus (strain DSM 5456 / JCM 9403 / PLM1-5)</name>
    <dbReference type="NCBI Taxonomy" id="415426"/>
    <lineage>
        <taxon>Archaea</taxon>
        <taxon>Thermoproteota</taxon>
        <taxon>Thermoprotei</taxon>
        <taxon>Desulfurococcales</taxon>
        <taxon>Pyrodictiaceae</taxon>
        <taxon>Hyperthermus</taxon>
    </lineage>
</organism>
<evidence type="ECO:0000259" key="4">
    <source>
        <dbReference type="Pfam" id="PF01558"/>
    </source>
</evidence>
<dbReference type="InterPro" id="IPR019752">
    <property type="entry name" value="Pyrv/ketoisovalerate_OxRed_cat"/>
</dbReference>
<dbReference type="PANTHER" id="PTHR43366">
    <property type="entry name" value="PYRUVATE SYNTHASE SUBUNIT PORC"/>
    <property type="match status" value="1"/>
</dbReference>
<feature type="domain" description="Pyruvate/ketoisovalerate oxidoreductase catalytic" evidence="4">
    <location>
        <begin position="25"/>
        <end position="195"/>
    </location>
</feature>
<dbReference type="KEGG" id="hbu:Hbut_0732"/>
<dbReference type="HOGENOM" id="CLU_087284_2_0_2"/>
<evidence type="ECO:0000313" key="5">
    <source>
        <dbReference type="EMBL" id="ABM80586.1"/>
    </source>
</evidence>
<evidence type="ECO:0000313" key="6">
    <source>
        <dbReference type="Proteomes" id="UP000002593"/>
    </source>
</evidence>
<comment type="catalytic activity">
    <reaction evidence="3">
        <text>2 oxidized [2Fe-2S]-[ferredoxin] + pyruvate + CoA = 2 reduced [2Fe-2S]-[ferredoxin] + acetyl-CoA + CO2 + H(+)</text>
        <dbReference type="Rhea" id="RHEA:12765"/>
        <dbReference type="Rhea" id="RHEA-COMP:10000"/>
        <dbReference type="Rhea" id="RHEA-COMP:10001"/>
        <dbReference type="ChEBI" id="CHEBI:15361"/>
        <dbReference type="ChEBI" id="CHEBI:15378"/>
        <dbReference type="ChEBI" id="CHEBI:16526"/>
        <dbReference type="ChEBI" id="CHEBI:33737"/>
        <dbReference type="ChEBI" id="CHEBI:33738"/>
        <dbReference type="ChEBI" id="CHEBI:57287"/>
        <dbReference type="ChEBI" id="CHEBI:57288"/>
        <dbReference type="EC" id="1.2.7.1"/>
    </reaction>
</comment>
<dbReference type="SUPFAM" id="SSF53323">
    <property type="entry name" value="Pyruvate-ferredoxin oxidoreductase, PFOR, domain III"/>
    <property type="match status" value="1"/>
</dbReference>
<evidence type="ECO:0000256" key="3">
    <source>
        <dbReference type="ARBA" id="ARBA00049357"/>
    </source>
</evidence>
<dbReference type="PANTHER" id="PTHR43366:SF1">
    <property type="entry name" value="PYRUVATE SYNTHASE SUBUNIT PORC"/>
    <property type="match status" value="1"/>
</dbReference>
<dbReference type="Proteomes" id="UP000002593">
    <property type="component" value="Chromosome"/>
</dbReference>
<dbReference type="EC" id="1.2.7.1" evidence="1"/>
<evidence type="ECO:0000256" key="1">
    <source>
        <dbReference type="ARBA" id="ARBA00012822"/>
    </source>
</evidence>
<dbReference type="InterPro" id="IPR051626">
    <property type="entry name" value="Oxidoreductase_gamma_subunit"/>
</dbReference>
<evidence type="ECO:0000256" key="2">
    <source>
        <dbReference type="ARBA" id="ARBA00023002"/>
    </source>
</evidence>
<proteinExistence type="predicted"/>
<dbReference type="Gene3D" id="3.40.920.10">
    <property type="entry name" value="Pyruvate-ferredoxin oxidoreductase, PFOR, domain III"/>
    <property type="match status" value="1"/>
</dbReference>
<dbReference type="STRING" id="415426.Hbut_0732"/>
<dbReference type="EnsemblBacteria" id="ABM80586">
    <property type="protein sequence ID" value="ABM80586"/>
    <property type="gene ID" value="Hbut_0732"/>
</dbReference>
<gene>
    <name evidence="5" type="ordered locus">Hbut_0732</name>
</gene>
<name>A2BKS5_HYPBU</name>
<dbReference type="eggNOG" id="arCOG01603">
    <property type="taxonomic scope" value="Archaea"/>
</dbReference>
<dbReference type="NCBIfam" id="TIGR02175">
    <property type="entry name" value="PorC_KorC"/>
    <property type="match status" value="1"/>
</dbReference>
<dbReference type="AlphaFoldDB" id="A2BKS5"/>
<dbReference type="RefSeq" id="WP_011821904.1">
    <property type="nucleotide sequence ID" value="NC_008818.1"/>
</dbReference>
<protein>
    <recommendedName>
        <fullName evidence="1">pyruvate synthase</fullName>
        <ecNumber evidence="1">1.2.7.1</ecNumber>
    </recommendedName>
</protein>
<keyword evidence="5" id="KW-0670">Pyruvate</keyword>
<dbReference type="Pfam" id="PF01558">
    <property type="entry name" value="POR"/>
    <property type="match status" value="1"/>
</dbReference>
<dbReference type="EMBL" id="CP000493">
    <property type="protein sequence ID" value="ABM80586.1"/>
    <property type="molecule type" value="Genomic_DNA"/>
</dbReference>
<keyword evidence="2" id="KW-0560">Oxidoreductase</keyword>
<reference evidence="5 6" key="1">
    <citation type="journal article" date="2007" name="Archaea">
        <title>The genome of Hyperthermus butylicus: a sulfur-reducing, peptide fermenting, neutrophilic Crenarchaeote growing up to 108 degrees C.</title>
        <authorList>
            <person name="Brugger K."/>
            <person name="Chen L."/>
            <person name="Stark M."/>
            <person name="Zibat A."/>
            <person name="Redder P."/>
            <person name="Ruepp A."/>
            <person name="Awayez M."/>
            <person name="She Q."/>
            <person name="Garrett R.A."/>
            <person name="Klenk H.P."/>
        </authorList>
    </citation>
    <scope>NUCLEOTIDE SEQUENCE [LARGE SCALE GENOMIC DNA]</scope>
    <source>
        <strain evidence="6">DSM 5456 / JCM 9403 / PLM1-5</strain>
    </source>
</reference>
<accession>A2BKS5</accession>